<reference evidence="2" key="1">
    <citation type="submission" date="2019-08" db="EMBL/GenBank/DDBJ databases">
        <authorList>
            <person name="Kucharzyk K."/>
            <person name="Murdoch R.W."/>
            <person name="Higgins S."/>
            <person name="Loffler F."/>
        </authorList>
    </citation>
    <scope>NUCLEOTIDE SEQUENCE</scope>
</reference>
<evidence type="ECO:0000256" key="1">
    <source>
        <dbReference type="SAM" id="MobiDB-lite"/>
    </source>
</evidence>
<comment type="caution">
    <text evidence="2">The sequence shown here is derived from an EMBL/GenBank/DDBJ whole genome shotgun (WGS) entry which is preliminary data.</text>
</comment>
<feature type="region of interest" description="Disordered" evidence="1">
    <location>
        <begin position="229"/>
        <end position="287"/>
    </location>
</feature>
<dbReference type="AlphaFoldDB" id="A0A644XFA5"/>
<name>A0A644XFA5_9ZZZZ</name>
<proteinExistence type="predicted"/>
<organism evidence="2">
    <name type="scientific">bioreactor metagenome</name>
    <dbReference type="NCBI Taxonomy" id="1076179"/>
    <lineage>
        <taxon>unclassified sequences</taxon>
        <taxon>metagenomes</taxon>
        <taxon>ecological metagenomes</taxon>
    </lineage>
</organism>
<gene>
    <name evidence="2" type="ORF">SDC9_61284</name>
</gene>
<protein>
    <submittedName>
        <fullName evidence="2">Uncharacterized protein</fullName>
    </submittedName>
</protein>
<accession>A0A644XFA5</accession>
<sequence length="287" mass="31369">MIKYTVQNYSNAVLFRLGAKVPEILLRPQHGVNPCIVRRIVPVIRGGFKNGAQVKGGDGHLLQVSQFGDDAAQRTTEKVPVAYLSVFIGPPLGRFLPIFMNRSVSHKSRGVEDSQAAKTVWKNLVCHAAAEPLGSRTKVVVYRQLPIGGTAVAAVAGTVQIAAGSVVPPEAKVIPYKIRLSRRIKDQGKAEPVALRTVITQLLFLTRIRKLQMQHQGAVRKALTRQRANAKQNALTAGHRPKGRLTKFTPGVKDKGFAHKQGTVLSKDTGVKRRRNKNGRRDEACCA</sequence>
<evidence type="ECO:0000313" key="2">
    <source>
        <dbReference type="EMBL" id="MPM14920.1"/>
    </source>
</evidence>
<dbReference type="EMBL" id="VSSQ01002358">
    <property type="protein sequence ID" value="MPM14920.1"/>
    <property type="molecule type" value="Genomic_DNA"/>
</dbReference>